<evidence type="ECO:0000313" key="9">
    <source>
        <dbReference type="Proteomes" id="UP000823046"/>
    </source>
</evidence>
<evidence type="ECO:0000256" key="3">
    <source>
        <dbReference type="ARBA" id="ARBA00022679"/>
    </source>
</evidence>
<proteinExistence type="predicted"/>
<comment type="catalytic activity">
    <reaction evidence="5">
        <text>guanosine(9) in tRNA + S-adenosyl-L-methionine = N(1)-methylguanosine(9) in tRNA + S-adenosyl-L-homocysteine + H(+)</text>
        <dbReference type="Rhea" id="RHEA:43156"/>
        <dbReference type="Rhea" id="RHEA-COMP:10367"/>
        <dbReference type="Rhea" id="RHEA-COMP:10368"/>
        <dbReference type="ChEBI" id="CHEBI:15378"/>
        <dbReference type="ChEBI" id="CHEBI:57856"/>
        <dbReference type="ChEBI" id="CHEBI:59789"/>
        <dbReference type="ChEBI" id="CHEBI:73542"/>
        <dbReference type="ChEBI" id="CHEBI:74269"/>
        <dbReference type="EC" id="2.1.1.221"/>
    </reaction>
</comment>
<evidence type="ECO:0000259" key="7">
    <source>
        <dbReference type="PROSITE" id="PS51675"/>
    </source>
</evidence>
<dbReference type="EMBL" id="JADAQX010000201">
    <property type="protein sequence ID" value="KAF8821276.1"/>
    <property type="molecule type" value="Genomic_DNA"/>
</dbReference>
<accession>A0ABQ7JBB0</accession>
<evidence type="ECO:0000313" key="8">
    <source>
        <dbReference type="EMBL" id="KAF8821276.1"/>
    </source>
</evidence>
<dbReference type="InterPro" id="IPR007356">
    <property type="entry name" value="tRNA_m1G_MeTrfase_euk"/>
</dbReference>
<dbReference type="Gene3D" id="3.40.1280.30">
    <property type="match status" value="1"/>
</dbReference>
<evidence type="ECO:0000256" key="2">
    <source>
        <dbReference type="ARBA" id="ARBA00022603"/>
    </source>
</evidence>
<evidence type="ECO:0000256" key="1">
    <source>
        <dbReference type="ARBA" id="ARBA00012797"/>
    </source>
</evidence>
<dbReference type="PANTHER" id="PTHR13563:SF13">
    <property type="entry name" value="TRNA METHYLTRANSFERASE 10 HOMOLOG A"/>
    <property type="match status" value="1"/>
</dbReference>
<dbReference type="CDD" id="cd18089">
    <property type="entry name" value="SPOUT_Trm10-like"/>
    <property type="match status" value="1"/>
</dbReference>
<evidence type="ECO:0000256" key="5">
    <source>
        <dbReference type="ARBA" id="ARBA00048434"/>
    </source>
</evidence>
<reference evidence="8 9" key="1">
    <citation type="journal article" date="2020" name="bioRxiv">
        <title>Metabolic contributions of an alphaproteobacterial endosymbiont in the apicomplexan Cardiosporidium cionae.</title>
        <authorList>
            <person name="Hunter E.S."/>
            <person name="Paight C.J."/>
            <person name="Lane C.E."/>
        </authorList>
    </citation>
    <scope>NUCLEOTIDE SEQUENCE [LARGE SCALE GENOMIC DNA]</scope>
    <source>
        <strain evidence="8">ESH_2018</strain>
    </source>
</reference>
<keyword evidence="2" id="KW-0489">Methyltransferase</keyword>
<comment type="caution">
    <text evidence="8">The sequence shown here is derived from an EMBL/GenBank/DDBJ whole genome shotgun (WGS) entry which is preliminary data.</text>
</comment>
<dbReference type="PANTHER" id="PTHR13563">
    <property type="entry name" value="TRNA (GUANINE-9-) METHYLTRANSFERASE"/>
    <property type="match status" value="1"/>
</dbReference>
<dbReference type="PROSITE" id="PS51675">
    <property type="entry name" value="SAM_MT_TRM10"/>
    <property type="match status" value="1"/>
</dbReference>
<evidence type="ECO:0000256" key="4">
    <source>
        <dbReference type="ARBA" id="ARBA00022691"/>
    </source>
</evidence>
<feature type="compositionally biased region" description="Basic residues" evidence="6">
    <location>
        <begin position="38"/>
        <end position="51"/>
    </location>
</feature>
<keyword evidence="3" id="KW-0808">Transferase</keyword>
<sequence>MADPLYTEIAKGDQKAPEQLSHSQKKALKRERYLLYRRQQRPKKRRERRSRQRCERQAFLENLSDEERRCYVLENAQKKIEMQKQAQEHLEMAYHSGQPICINCSFGDTMMEKEIKSLAKQIFYSYHYMKNHRVSLQFHLTSFPLSGVLYEECIKYQYAHWKVHTYEDPFWELFDPKSIIILSPDAEEALQDFDPSKVYVIGGLVDCSVITHESYMQAKNLGLPCRKLPIQETRMACMNSILNINTIVEILVHYKKYSNWNHAFENCVPKRKQQNMGRRGIKRQQKRALVANEFLKGSLAPERLDEGKTSTHSDKMAFELSACLEGLSHLFLHEDRIPPINTPH</sequence>
<dbReference type="InterPro" id="IPR038459">
    <property type="entry name" value="MT_TRM10-typ_sf"/>
</dbReference>
<name>A0ABQ7JBB0_9APIC</name>
<keyword evidence="9" id="KW-1185">Reference proteome</keyword>
<keyword evidence="4" id="KW-0949">S-adenosyl-L-methionine</keyword>
<dbReference type="InterPro" id="IPR028564">
    <property type="entry name" value="MT_TRM10-typ"/>
</dbReference>
<feature type="region of interest" description="Disordered" evidence="6">
    <location>
        <begin position="1"/>
        <end position="51"/>
    </location>
</feature>
<feature type="domain" description="SAM-dependent MTase TRM10-type" evidence="7">
    <location>
        <begin position="86"/>
        <end position="275"/>
    </location>
</feature>
<gene>
    <name evidence="8" type="ORF">IE077_002206</name>
</gene>
<evidence type="ECO:0000256" key="6">
    <source>
        <dbReference type="SAM" id="MobiDB-lite"/>
    </source>
</evidence>
<dbReference type="Proteomes" id="UP000823046">
    <property type="component" value="Unassembled WGS sequence"/>
</dbReference>
<protein>
    <recommendedName>
        <fullName evidence="1">tRNA (guanine(9)-N(1))-methyltransferase</fullName>
        <ecNumber evidence="1">2.1.1.221</ecNumber>
    </recommendedName>
</protein>
<dbReference type="EC" id="2.1.1.221" evidence="1"/>
<organism evidence="8 9">
    <name type="scientific">Cardiosporidium cionae</name>
    <dbReference type="NCBI Taxonomy" id="476202"/>
    <lineage>
        <taxon>Eukaryota</taxon>
        <taxon>Sar</taxon>
        <taxon>Alveolata</taxon>
        <taxon>Apicomplexa</taxon>
        <taxon>Aconoidasida</taxon>
        <taxon>Nephromycida</taxon>
        <taxon>Cardiosporidium</taxon>
    </lineage>
</organism>